<dbReference type="KEGG" id="asoc:CB4_03289"/>
<gene>
    <name evidence="2" type="ORF">CB4_03289</name>
</gene>
<name>A0A0U5BFP8_9BACL</name>
<proteinExistence type="predicted"/>
<evidence type="ECO:0000313" key="2">
    <source>
        <dbReference type="EMBL" id="BAU29111.1"/>
    </source>
</evidence>
<evidence type="ECO:0000313" key="3">
    <source>
        <dbReference type="Proteomes" id="UP000217696"/>
    </source>
</evidence>
<organism evidence="2 3">
    <name type="scientific">Aneurinibacillus soli</name>
    <dbReference type="NCBI Taxonomy" id="1500254"/>
    <lineage>
        <taxon>Bacteria</taxon>
        <taxon>Bacillati</taxon>
        <taxon>Bacillota</taxon>
        <taxon>Bacilli</taxon>
        <taxon>Bacillales</taxon>
        <taxon>Paenibacillaceae</taxon>
        <taxon>Aneurinibacillus group</taxon>
        <taxon>Aneurinibacillus</taxon>
    </lineage>
</organism>
<accession>A0A0U5BFP8</accession>
<dbReference type="EMBL" id="AP017312">
    <property type="protein sequence ID" value="BAU29111.1"/>
    <property type="molecule type" value="Genomic_DNA"/>
</dbReference>
<evidence type="ECO:0000256" key="1">
    <source>
        <dbReference type="SAM" id="MobiDB-lite"/>
    </source>
</evidence>
<reference evidence="2 3" key="1">
    <citation type="submission" date="2015-12" db="EMBL/GenBank/DDBJ databases">
        <title>Genome sequence of Aneurinibacillus soli.</title>
        <authorList>
            <person name="Lee J.S."/>
            <person name="Lee K.C."/>
            <person name="Kim K.K."/>
            <person name="Lee B.W."/>
        </authorList>
    </citation>
    <scope>NUCLEOTIDE SEQUENCE [LARGE SCALE GENOMIC DNA]</scope>
    <source>
        <strain evidence="2 3">CB4</strain>
    </source>
</reference>
<protein>
    <submittedName>
        <fullName evidence="2">Uncharacterized protein</fullName>
    </submittedName>
</protein>
<feature type="compositionally biased region" description="Basic residues" evidence="1">
    <location>
        <begin position="42"/>
        <end position="57"/>
    </location>
</feature>
<dbReference type="AlphaFoldDB" id="A0A0U5BFP8"/>
<dbReference type="Proteomes" id="UP000217696">
    <property type="component" value="Chromosome"/>
</dbReference>
<keyword evidence="3" id="KW-1185">Reference proteome</keyword>
<sequence length="204" mass="23482">MIEAVPKPEHSVTGQFFVGSTMCGGREREKGRAVRLGTLAGKRRLSTPRARRTRPQRKAHDVDSPKRCGQRPVRRSPSAGSARTGALLLFPSPFSLSPHNVSVYKNQLNARIDLPDRDWLFERPLFNFWLCNWRHKLLNALKQMDFEKFEGIVEIDETYFLYSQKGQRGITERNSQKRGELTKLTQKKKDWSIAELNQMVANTL</sequence>
<feature type="region of interest" description="Disordered" evidence="1">
    <location>
        <begin position="42"/>
        <end position="80"/>
    </location>
</feature>